<dbReference type="EMBL" id="JAANER010000002">
    <property type="protein sequence ID" value="KAG9194322.1"/>
    <property type="molecule type" value="Genomic_DNA"/>
</dbReference>
<name>A0AAD4IGC8_9PLEO</name>
<gene>
    <name evidence="1" type="ORF">G6011_04357</name>
</gene>
<comment type="caution">
    <text evidence="1">The sequence shown here is derived from an EMBL/GenBank/DDBJ whole genome shotgun (WGS) entry which is preliminary data.</text>
</comment>
<accession>A0AAD4IGC8</accession>
<dbReference type="Proteomes" id="UP001199106">
    <property type="component" value="Unassembled WGS sequence"/>
</dbReference>
<proteinExistence type="predicted"/>
<evidence type="ECO:0000313" key="2">
    <source>
        <dbReference type="Proteomes" id="UP001199106"/>
    </source>
</evidence>
<evidence type="ECO:0000313" key="1">
    <source>
        <dbReference type="EMBL" id="KAG9194322.1"/>
    </source>
</evidence>
<dbReference type="AlphaFoldDB" id="A0AAD4IGC8"/>
<organism evidence="1 2">
    <name type="scientific">Alternaria panax</name>
    <dbReference type="NCBI Taxonomy" id="48097"/>
    <lineage>
        <taxon>Eukaryota</taxon>
        <taxon>Fungi</taxon>
        <taxon>Dikarya</taxon>
        <taxon>Ascomycota</taxon>
        <taxon>Pezizomycotina</taxon>
        <taxon>Dothideomycetes</taxon>
        <taxon>Pleosporomycetidae</taxon>
        <taxon>Pleosporales</taxon>
        <taxon>Pleosporineae</taxon>
        <taxon>Pleosporaceae</taxon>
        <taxon>Alternaria</taxon>
        <taxon>Alternaria sect. Panax</taxon>
    </lineage>
</organism>
<reference evidence="1" key="1">
    <citation type="submission" date="2021-07" db="EMBL/GenBank/DDBJ databases">
        <title>Genome Resource of American Ginseng Black Spot Pathogen Alternaria panax.</title>
        <authorList>
            <person name="Qiu C."/>
            <person name="Wang W."/>
            <person name="Liu Z."/>
        </authorList>
    </citation>
    <scope>NUCLEOTIDE SEQUENCE</scope>
    <source>
        <strain evidence="1">BNCC115425</strain>
    </source>
</reference>
<protein>
    <submittedName>
        <fullName evidence="1">Uncharacterized protein</fullName>
    </submittedName>
</protein>
<sequence length="137" mass="16316">MFSEVGEGAKEANVGIFQRKRNPTDAMDEMVSYWKRLATPELIQETNGKSSNCAFYLLKHVAQHWVNQLELMNTTIGRAEWLSDDYQVQINDNLSRQKWKTDLLKIIEIARDINYMRRYLNHFWRDMYLNLERLGVQ</sequence>
<keyword evidence="2" id="KW-1185">Reference proteome</keyword>